<keyword evidence="2" id="KW-1185">Reference proteome</keyword>
<dbReference type="Proteomes" id="UP000005561">
    <property type="component" value="Unassembled WGS sequence"/>
</dbReference>
<sequence length="43" mass="5106">MAYHAFFRHKMQSNNKKPDVFTDYIWLFLKSDLNVPNTFTPAA</sequence>
<reference evidence="1" key="1">
    <citation type="submission" date="2009-07" db="EMBL/GenBank/DDBJ databases">
        <authorList>
            <person name="Weinstock G."/>
            <person name="Sodergren E."/>
            <person name="Clifton S."/>
            <person name="Fulton L."/>
            <person name="Fulton B."/>
            <person name="Courtney L."/>
            <person name="Fronick C."/>
            <person name="Harrison M."/>
            <person name="Strong C."/>
            <person name="Farmer C."/>
            <person name="Delahaunty K."/>
            <person name="Markovic C."/>
            <person name="Hall O."/>
            <person name="Minx P."/>
            <person name="Tomlinson C."/>
            <person name="Mitreva M."/>
            <person name="Nelson J."/>
            <person name="Hou S."/>
            <person name="Wollam A."/>
            <person name="Pepin K.H."/>
            <person name="Johnson M."/>
            <person name="Bhonagiri V."/>
            <person name="Nash W.E."/>
            <person name="Warren W."/>
            <person name="Chinwalla A."/>
            <person name="Mardis E.R."/>
            <person name="Wilson R.K."/>
        </authorList>
    </citation>
    <scope>NUCLEOTIDE SEQUENCE [LARGE SCALE GENOMIC DNA]</scope>
    <source>
        <strain evidence="1">DSM 14469</strain>
    </source>
</reference>
<comment type="caution">
    <text evidence="1">The sequence shown here is derived from an EMBL/GenBank/DDBJ whole genome shotgun (WGS) entry which is preliminary data.</text>
</comment>
<proteinExistence type="predicted"/>
<accession>C6LDW5</accession>
<evidence type="ECO:0000313" key="1">
    <source>
        <dbReference type="EMBL" id="EET61169.1"/>
    </source>
</evidence>
<name>C6LDW5_9FIRM</name>
<dbReference type="AlphaFoldDB" id="C6LDW5"/>
<evidence type="ECO:0000313" key="2">
    <source>
        <dbReference type="Proteomes" id="UP000005561"/>
    </source>
</evidence>
<dbReference type="EMBL" id="ACCL02000007">
    <property type="protein sequence ID" value="EET61169.1"/>
    <property type="molecule type" value="Genomic_DNA"/>
</dbReference>
<gene>
    <name evidence="1" type="ORF">BRYFOR_06814</name>
</gene>
<organism evidence="1 2">
    <name type="scientific">Marvinbryantia formatexigens DSM 14469</name>
    <dbReference type="NCBI Taxonomy" id="478749"/>
    <lineage>
        <taxon>Bacteria</taxon>
        <taxon>Bacillati</taxon>
        <taxon>Bacillota</taxon>
        <taxon>Clostridia</taxon>
        <taxon>Lachnospirales</taxon>
        <taxon>Lachnospiraceae</taxon>
        <taxon>Marvinbryantia</taxon>
    </lineage>
</organism>
<protein>
    <submittedName>
        <fullName evidence="1">Uncharacterized protein</fullName>
    </submittedName>
</protein>